<gene>
    <name evidence="1" type="ORF">AVEN_225006_1</name>
    <name evidence="2" type="ORF">AVEN_241123_1</name>
</gene>
<evidence type="ECO:0000313" key="1">
    <source>
        <dbReference type="EMBL" id="GBN10192.1"/>
    </source>
</evidence>
<evidence type="ECO:0000313" key="2">
    <source>
        <dbReference type="EMBL" id="GBN11713.1"/>
    </source>
</evidence>
<proteinExistence type="predicted"/>
<keyword evidence="3" id="KW-1185">Reference proteome</keyword>
<sequence length="130" mass="15419">MVLYNFVCLFLSGQRRDENVLAARQRGVRPIVSSKVVSVPLPPFQNLQRKTTPHRLPQRQQRGQGLQPHCFLEHQRQLYELVPRVQEERQERGLQVQRVQVRSLYHYQRVLFLVEFHTVIVLKNVILADQ</sequence>
<comment type="caution">
    <text evidence="1">The sequence shown here is derived from an EMBL/GenBank/DDBJ whole genome shotgun (WGS) entry which is preliminary data.</text>
</comment>
<dbReference type="AlphaFoldDB" id="A0A4Y2L6P0"/>
<reference evidence="1 3" key="1">
    <citation type="journal article" date="2019" name="Sci. Rep.">
        <title>Orb-weaving spider Araneus ventricosus genome elucidates the spidroin gene catalogue.</title>
        <authorList>
            <person name="Kono N."/>
            <person name="Nakamura H."/>
            <person name="Ohtoshi R."/>
            <person name="Moran D.A.P."/>
            <person name="Shinohara A."/>
            <person name="Yoshida Y."/>
            <person name="Fujiwara M."/>
            <person name="Mori M."/>
            <person name="Tomita M."/>
            <person name="Arakawa K."/>
        </authorList>
    </citation>
    <scope>NUCLEOTIDE SEQUENCE [LARGE SCALE GENOMIC DNA]</scope>
</reference>
<dbReference type="EMBL" id="BGPR01117518">
    <property type="protein sequence ID" value="GBN10192.1"/>
    <property type="molecule type" value="Genomic_DNA"/>
</dbReference>
<protein>
    <submittedName>
        <fullName evidence="1">Uncharacterized protein</fullName>
    </submittedName>
</protein>
<dbReference type="EMBL" id="BGPR01118046">
    <property type="protein sequence ID" value="GBN11713.1"/>
    <property type="molecule type" value="Genomic_DNA"/>
</dbReference>
<name>A0A4Y2L6P0_ARAVE</name>
<organism evidence="1 3">
    <name type="scientific">Araneus ventricosus</name>
    <name type="common">Orbweaver spider</name>
    <name type="synonym">Epeira ventricosa</name>
    <dbReference type="NCBI Taxonomy" id="182803"/>
    <lineage>
        <taxon>Eukaryota</taxon>
        <taxon>Metazoa</taxon>
        <taxon>Ecdysozoa</taxon>
        <taxon>Arthropoda</taxon>
        <taxon>Chelicerata</taxon>
        <taxon>Arachnida</taxon>
        <taxon>Araneae</taxon>
        <taxon>Araneomorphae</taxon>
        <taxon>Entelegynae</taxon>
        <taxon>Araneoidea</taxon>
        <taxon>Araneidae</taxon>
        <taxon>Araneus</taxon>
    </lineage>
</organism>
<dbReference type="Proteomes" id="UP000499080">
    <property type="component" value="Unassembled WGS sequence"/>
</dbReference>
<accession>A0A4Y2L6P0</accession>
<evidence type="ECO:0000313" key="3">
    <source>
        <dbReference type="Proteomes" id="UP000499080"/>
    </source>
</evidence>